<dbReference type="InterPro" id="IPR011610">
    <property type="entry name" value="SAM_mthyl_Trfase_ML2640-like"/>
</dbReference>
<evidence type="ECO:0000313" key="7">
    <source>
        <dbReference type="EMBL" id="PXW99916.1"/>
    </source>
</evidence>
<comment type="function">
    <text evidence="1">Exhibits S-adenosyl-L-methionine-dependent methyltransferase activity.</text>
</comment>
<dbReference type="GO" id="GO:0008168">
    <property type="term" value="F:methyltransferase activity"/>
    <property type="evidence" value="ECO:0007669"/>
    <property type="project" value="UniProtKB-KW"/>
</dbReference>
<accession>A0A318H6R8</accession>
<evidence type="ECO:0000313" key="8">
    <source>
        <dbReference type="Proteomes" id="UP000247781"/>
    </source>
</evidence>
<keyword evidence="8" id="KW-1185">Reference proteome</keyword>
<feature type="region of interest" description="Disordered" evidence="6">
    <location>
        <begin position="1"/>
        <end position="38"/>
    </location>
</feature>
<keyword evidence="4 7" id="KW-0808">Transferase</keyword>
<dbReference type="PANTHER" id="PTHR43619:SF2">
    <property type="entry name" value="S-ADENOSYL-L-METHIONINE-DEPENDENT METHYLTRANSFERASES SUPERFAMILY PROTEIN"/>
    <property type="match status" value="1"/>
</dbReference>
<keyword evidence="5" id="KW-0949">S-adenosyl-L-methionine</keyword>
<evidence type="ECO:0000256" key="3">
    <source>
        <dbReference type="ARBA" id="ARBA00022603"/>
    </source>
</evidence>
<feature type="compositionally biased region" description="Basic and acidic residues" evidence="6">
    <location>
        <begin position="7"/>
        <end position="22"/>
    </location>
</feature>
<dbReference type="AlphaFoldDB" id="A0A318H6R8"/>
<protein>
    <submittedName>
        <fullName evidence="7">Methyltransferase (TIGR00027 family)</fullName>
    </submittedName>
</protein>
<evidence type="ECO:0000256" key="1">
    <source>
        <dbReference type="ARBA" id="ARBA00003907"/>
    </source>
</evidence>
<dbReference type="Pfam" id="PF04072">
    <property type="entry name" value="LCM"/>
    <property type="match status" value="1"/>
</dbReference>
<dbReference type="NCBIfam" id="TIGR00027">
    <property type="entry name" value="mthyl_TIGR00027"/>
    <property type="match status" value="1"/>
</dbReference>
<evidence type="ECO:0000256" key="4">
    <source>
        <dbReference type="ARBA" id="ARBA00022679"/>
    </source>
</evidence>
<dbReference type="Proteomes" id="UP000247781">
    <property type="component" value="Unassembled WGS sequence"/>
</dbReference>
<evidence type="ECO:0000256" key="6">
    <source>
        <dbReference type="SAM" id="MobiDB-lite"/>
    </source>
</evidence>
<name>A0A318H6R8_9MYCO</name>
<dbReference type="InterPro" id="IPR007213">
    <property type="entry name" value="Ppm1/Ppm2/Tcmp"/>
</dbReference>
<proteinExistence type="inferred from homology"/>
<organism evidence="7 8">
    <name type="scientific">Mycolicibacterium moriokaense</name>
    <dbReference type="NCBI Taxonomy" id="39691"/>
    <lineage>
        <taxon>Bacteria</taxon>
        <taxon>Bacillati</taxon>
        <taxon>Actinomycetota</taxon>
        <taxon>Actinomycetes</taxon>
        <taxon>Mycobacteriales</taxon>
        <taxon>Mycobacteriaceae</taxon>
        <taxon>Mycolicibacterium</taxon>
    </lineage>
</organism>
<evidence type="ECO:0000256" key="2">
    <source>
        <dbReference type="ARBA" id="ARBA00008138"/>
    </source>
</evidence>
<dbReference type="GO" id="GO:0032259">
    <property type="term" value="P:methylation"/>
    <property type="evidence" value="ECO:0007669"/>
    <property type="project" value="UniProtKB-KW"/>
</dbReference>
<sequence length="443" mass="47926">MAPTGSSERDNRERPAGSDKPAHALQRGPSVGEMVQGGIGHDGVEAAQSFARLEDVLVSPGHLGGGEPLLGSLQNRPVDVHSDDMRYALRQASGQKPIAAANFEHARSVRRNAPVQLPVVVDVDVPRFCHEAILVDLSESERINAYVRTENDTWDINTSVGSTALFVATARALEAQKPNPVAIDPYAEVFCRAAGGDWAAVLDGGAPDHPLKTEFGEHFVNFQGARTRYFDNYFQAAAAAGVRQIVLLAAGLDSRGYRLPWPDGTVVFELDQPQVLQFKREALARHGDALKAERREIAVDLRSDWPQALRDNGFDPSKPSAWIAEGLLIYLPAAAQRQLFTGIDSLAAPGSHLAVEESVPLDTDAFEAKRDEELAGGNDRTFFTLVYNEQHAPAHQWFGSRGWSAVATPLPYQLRSLGLPVPAADTDAGFMTGNISLVSAIKD</sequence>
<dbReference type="Gene3D" id="3.40.50.150">
    <property type="entry name" value="Vaccinia Virus protein VP39"/>
    <property type="match status" value="1"/>
</dbReference>
<keyword evidence="3 7" id="KW-0489">Methyltransferase</keyword>
<comment type="similarity">
    <text evidence="2">Belongs to the UPF0677 family.</text>
</comment>
<evidence type="ECO:0000256" key="5">
    <source>
        <dbReference type="ARBA" id="ARBA00022691"/>
    </source>
</evidence>
<dbReference type="EMBL" id="QJJU01000038">
    <property type="protein sequence ID" value="PXW99916.1"/>
    <property type="molecule type" value="Genomic_DNA"/>
</dbReference>
<reference evidence="7 8" key="2">
    <citation type="submission" date="2018-06" db="EMBL/GenBank/DDBJ databases">
        <title>Sequencing of bacterial isolates from soil warming experiment in Harvard Forest, Massachusetts, USA.</title>
        <authorList>
            <person name="Deangelis K.PhD."/>
        </authorList>
    </citation>
    <scope>NUCLEOTIDE SEQUENCE [LARGE SCALE GENOMIC DNA]</scope>
    <source>
        <strain evidence="7 8">GAS496</strain>
    </source>
</reference>
<dbReference type="SUPFAM" id="SSF53335">
    <property type="entry name" value="S-adenosyl-L-methionine-dependent methyltransferases"/>
    <property type="match status" value="1"/>
</dbReference>
<dbReference type="InterPro" id="IPR029063">
    <property type="entry name" value="SAM-dependent_MTases_sf"/>
</dbReference>
<gene>
    <name evidence="7" type="ORF">C8E89_13833</name>
</gene>
<comment type="caution">
    <text evidence="7">The sequence shown here is derived from an EMBL/GenBank/DDBJ whole genome shotgun (WGS) entry which is preliminary data.</text>
</comment>
<reference evidence="8" key="1">
    <citation type="submission" date="2018-05" db="EMBL/GenBank/DDBJ databases">
        <authorList>
            <person name="Deangelis K."/>
            <person name="Huntemann M."/>
            <person name="Clum A."/>
            <person name="Pillay M."/>
            <person name="Palaniappan K."/>
            <person name="Varghese N."/>
            <person name="Mikhailova N."/>
            <person name="Stamatis D."/>
            <person name="Reddy T."/>
            <person name="Daum C."/>
            <person name="Shapiro N."/>
            <person name="Ivanova N."/>
            <person name="Kyrpides N."/>
            <person name="Woyke T."/>
        </authorList>
    </citation>
    <scope>NUCLEOTIDE SEQUENCE [LARGE SCALE GENOMIC DNA]</scope>
    <source>
        <strain evidence="8">GAS496</strain>
    </source>
</reference>
<dbReference type="PANTHER" id="PTHR43619">
    <property type="entry name" value="S-ADENOSYL-L-METHIONINE-DEPENDENT METHYLTRANSFERASE YKTD-RELATED"/>
    <property type="match status" value="1"/>
</dbReference>